<accession>A0AAF0DPE1</accession>
<name>A0AAF0DPE1_9EURO</name>
<evidence type="ECO:0000256" key="2">
    <source>
        <dbReference type="ARBA" id="ARBA00010139"/>
    </source>
</evidence>
<keyword evidence="3" id="KW-1133">Transmembrane helix</keyword>
<dbReference type="Proteomes" id="UP001219355">
    <property type="component" value="Chromosome 5"/>
</dbReference>
<feature type="transmembrane region" description="Helical" evidence="3">
    <location>
        <begin position="347"/>
        <end position="370"/>
    </location>
</feature>
<reference evidence="4" key="1">
    <citation type="submission" date="2023-03" db="EMBL/GenBank/DDBJ databases">
        <title>Emydomyces testavorans Genome Sequence.</title>
        <authorList>
            <person name="Hoyer L."/>
        </authorList>
    </citation>
    <scope>NUCLEOTIDE SEQUENCE</scope>
    <source>
        <strain evidence="4">16-2883</strain>
    </source>
</reference>
<comment type="cofactor">
    <cofactor evidence="1">
        <name>FAD</name>
        <dbReference type="ChEBI" id="CHEBI:57692"/>
    </cofactor>
</comment>
<dbReference type="EMBL" id="CP120631">
    <property type="protein sequence ID" value="WEW62029.1"/>
    <property type="molecule type" value="Genomic_DNA"/>
</dbReference>
<evidence type="ECO:0000313" key="5">
    <source>
        <dbReference type="Proteomes" id="UP001219355"/>
    </source>
</evidence>
<proteinExistence type="inferred from homology"/>
<dbReference type="SUPFAM" id="SSF51905">
    <property type="entry name" value="FAD/NAD(P)-binding domain"/>
    <property type="match status" value="1"/>
</dbReference>
<sequence>MFRFHPSVKWETAYPKQEQIKHEIVSLWNRYELESRTVFDTPVQSVKTNADGKWIINDAESQYGNFDGIIAAVGSCGDPKMPSLPNQETFTGQIYHSSDLDGKDAKGKRVVVIGGGASAIEALEWAVQADAARIDVLSRSDKWVIPRNVFVDVLLACNILGQETRLSWIPEAFLRKLFYRDLEDISPSDKGIFTDTPTVNSQLFQLIRDGKARWLRGDILSIAATGIHFTHRAQGVPKSGPGHEILVEADTIVLATGFTRPSLAFLPRDAFTPPYALPNWYLQVFPPPFPSICATNSTYVNAIGTTGHYHIGIYTRLLLMFLVDPLSRPTCFWMQRWIDMTRLLKRCAPTAALDFFTYSELMYWFVFVVLVNPFRWKWALFVFMGIGQALPMTVVRKEKALKREAQKVK</sequence>
<dbReference type="PANTHER" id="PTHR42877:SF4">
    <property type="entry name" value="FAD_NAD(P)-BINDING DOMAIN-CONTAINING PROTEIN-RELATED"/>
    <property type="match status" value="1"/>
</dbReference>
<keyword evidence="3" id="KW-0812">Transmembrane</keyword>
<evidence type="ECO:0008006" key="6">
    <source>
        <dbReference type="Google" id="ProtNLM"/>
    </source>
</evidence>
<dbReference type="InterPro" id="IPR036188">
    <property type="entry name" value="FAD/NAD-bd_sf"/>
</dbReference>
<feature type="transmembrane region" description="Helical" evidence="3">
    <location>
        <begin position="376"/>
        <end position="395"/>
    </location>
</feature>
<evidence type="ECO:0000256" key="1">
    <source>
        <dbReference type="ARBA" id="ARBA00001974"/>
    </source>
</evidence>
<keyword evidence="3" id="KW-0472">Membrane</keyword>
<dbReference type="PANTHER" id="PTHR42877">
    <property type="entry name" value="L-ORNITHINE N(5)-MONOOXYGENASE-RELATED"/>
    <property type="match status" value="1"/>
</dbReference>
<comment type="similarity">
    <text evidence="2">Belongs to the FAD-binding monooxygenase family.</text>
</comment>
<organism evidence="4 5">
    <name type="scientific">Emydomyces testavorans</name>
    <dbReference type="NCBI Taxonomy" id="2070801"/>
    <lineage>
        <taxon>Eukaryota</taxon>
        <taxon>Fungi</taxon>
        <taxon>Dikarya</taxon>
        <taxon>Ascomycota</taxon>
        <taxon>Pezizomycotina</taxon>
        <taxon>Eurotiomycetes</taxon>
        <taxon>Eurotiomycetidae</taxon>
        <taxon>Onygenales</taxon>
        <taxon>Nannizziopsiaceae</taxon>
        <taxon>Emydomyces</taxon>
    </lineage>
</organism>
<dbReference type="InterPro" id="IPR051209">
    <property type="entry name" value="FAD-bind_Monooxygenase_sf"/>
</dbReference>
<dbReference type="AlphaFoldDB" id="A0AAF0DPE1"/>
<protein>
    <recommendedName>
        <fullName evidence="6">Monooxygenase</fullName>
    </recommendedName>
</protein>
<dbReference type="Pfam" id="PF13738">
    <property type="entry name" value="Pyr_redox_3"/>
    <property type="match status" value="1"/>
</dbReference>
<dbReference type="Gene3D" id="3.50.50.60">
    <property type="entry name" value="FAD/NAD(P)-binding domain"/>
    <property type="match status" value="1"/>
</dbReference>
<evidence type="ECO:0000313" key="4">
    <source>
        <dbReference type="EMBL" id="WEW62029.1"/>
    </source>
</evidence>
<gene>
    <name evidence="4" type="ORF">PRK78_007529</name>
</gene>
<evidence type="ECO:0000256" key="3">
    <source>
        <dbReference type="SAM" id="Phobius"/>
    </source>
</evidence>
<keyword evidence="5" id="KW-1185">Reference proteome</keyword>